<dbReference type="PANTHER" id="PTHR40518:SF1">
    <property type="entry name" value="ACETOACETATE DECARBOXYLASE"/>
    <property type="match status" value="1"/>
</dbReference>
<reference evidence="1 2" key="1">
    <citation type="submission" date="2019-10" db="EMBL/GenBank/DDBJ databases">
        <authorList>
            <person name="Palmer J.M."/>
        </authorList>
    </citation>
    <scope>NUCLEOTIDE SEQUENCE [LARGE SCALE GENOMIC DNA]</scope>
    <source>
        <strain evidence="1 2">TWF718</strain>
    </source>
</reference>
<dbReference type="SUPFAM" id="SSF160104">
    <property type="entry name" value="Acetoacetate decarboxylase-like"/>
    <property type="match status" value="1"/>
</dbReference>
<gene>
    <name evidence="1" type="ORF">TWF718_007259</name>
</gene>
<protein>
    <submittedName>
        <fullName evidence="1">Uncharacterized protein</fullName>
    </submittedName>
</protein>
<evidence type="ECO:0000313" key="1">
    <source>
        <dbReference type="EMBL" id="KAK6345341.1"/>
    </source>
</evidence>
<dbReference type="AlphaFoldDB" id="A0AAN8RD52"/>
<dbReference type="EMBL" id="JAVHNR010000004">
    <property type="protein sequence ID" value="KAK6345341.1"/>
    <property type="molecule type" value="Genomic_DNA"/>
</dbReference>
<name>A0AAN8RD52_9PEZI</name>
<evidence type="ECO:0000313" key="2">
    <source>
        <dbReference type="Proteomes" id="UP001313282"/>
    </source>
</evidence>
<keyword evidence="2" id="KW-1185">Reference proteome</keyword>
<comment type="caution">
    <text evidence="1">The sequence shown here is derived from an EMBL/GenBank/DDBJ whole genome shotgun (WGS) entry which is preliminary data.</text>
</comment>
<dbReference type="PANTHER" id="PTHR40518">
    <property type="entry name" value="ACETOACETATE DECARBOXYLASE"/>
    <property type="match status" value="1"/>
</dbReference>
<sequence length="258" mass="28682">MTNEYDIKVAPGPWECTGESWWFPCYPLGGNNNNVPGAAHPLDFYPGVNDKFDGGLGMIMVVRYTGGPVGPYDEIVYMPGYYGTPYASSSRYRITNIYVSTKEALYNGRLHWNTPKHLAVFNFEKSETTGHTTITVAHPETPENPFFFAVVKNIPIISSIGIPMNTGLFPLNLELHQPNLRAVDTPEGKANGETGTDKWHVFYPWMGGKARFMKCVDIKNGNGDGTWPDKIDGVWGAVLKWDPGMKLRFPLSVGKSNL</sequence>
<dbReference type="InterPro" id="IPR023375">
    <property type="entry name" value="ADC_dom_sf"/>
</dbReference>
<dbReference type="Gene3D" id="2.40.400.10">
    <property type="entry name" value="Acetoacetate decarboxylase-like"/>
    <property type="match status" value="1"/>
</dbReference>
<organism evidence="1 2">
    <name type="scientific">Orbilia javanica</name>
    <dbReference type="NCBI Taxonomy" id="47235"/>
    <lineage>
        <taxon>Eukaryota</taxon>
        <taxon>Fungi</taxon>
        <taxon>Dikarya</taxon>
        <taxon>Ascomycota</taxon>
        <taxon>Pezizomycotina</taxon>
        <taxon>Orbiliomycetes</taxon>
        <taxon>Orbiliales</taxon>
        <taxon>Orbiliaceae</taxon>
        <taxon>Orbilia</taxon>
    </lineage>
</organism>
<dbReference type="Proteomes" id="UP001313282">
    <property type="component" value="Unassembled WGS sequence"/>
</dbReference>
<accession>A0AAN8RD52</accession>
<proteinExistence type="predicted"/>